<keyword evidence="2" id="KW-0472">Membrane</keyword>
<keyword evidence="2" id="KW-0812">Transmembrane</keyword>
<dbReference type="OrthoDB" id="74314at2759"/>
<feature type="domain" description="UDENN" evidence="3">
    <location>
        <begin position="97"/>
        <end position="487"/>
    </location>
</feature>
<dbReference type="EMBL" id="KV922881">
    <property type="protein sequence ID" value="PIN88614.1"/>
    <property type="molecule type" value="Genomic_DNA"/>
</dbReference>
<dbReference type="InterPro" id="IPR043153">
    <property type="entry name" value="DENN_C"/>
</dbReference>
<protein>
    <recommendedName>
        <fullName evidence="3">UDENN domain-containing protein</fullName>
    </recommendedName>
</protein>
<dbReference type="GO" id="GO:0005085">
    <property type="term" value="F:guanyl-nucleotide exchange factor activity"/>
    <property type="evidence" value="ECO:0007669"/>
    <property type="project" value="UniProtKB-KW"/>
</dbReference>
<feature type="transmembrane region" description="Helical" evidence="2">
    <location>
        <begin position="41"/>
        <end position="61"/>
    </location>
</feature>
<dbReference type="SMART" id="SM00800">
    <property type="entry name" value="uDENN"/>
    <property type="match status" value="1"/>
</dbReference>
<evidence type="ECO:0000313" key="4">
    <source>
        <dbReference type="EMBL" id="PIN88614.1"/>
    </source>
</evidence>
<feature type="transmembrane region" description="Helical" evidence="2">
    <location>
        <begin position="73"/>
        <end position="94"/>
    </location>
</feature>
<proteinExistence type="predicted"/>
<dbReference type="PROSITE" id="PS50211">
    <property type="entry name" value="DENN"/>
    <property type="match status" value="1"/>
</dbReference>
<dbReference type="PANTHER" id="PTHR12296">
    <property type="entry name" value="DENN DOMAIN-CONTAINING PROTEIN 4"/>
    <property type="match status" value="1"/>
</dbReference>
<dbReference type="Pfam" id="PF02141">
    <property type="entry name" value="DENN"/>
    <property type="match status" value="1"/>
</dbReference>
<dbReference type="SMART" id="SM00799">
    <property type="entry name" value="DENN"/>
    <property type="match status" value="1"/>
</dbReference>
<feature type="transmembrane region" description="Helical" evidence="2">
    <location>
        <begin position="12"/>
        <end position="35"/>
    </location>
</feature>
<accession>A0A2G9NC06</accession>
<dbReference type="InterPro" id="IPR001194">
    <property type="entry name" value="cDENN_dom"/>
</dbReference>
<dbReference type="FunFam" id="3.40.50.11500:FF:000006">
    <property type="entry name" value="SET binding factor 2"/>
    <property type="match status" value="1"/>
</dbReference>
<dbReference type="GO" id="GO:0031410">
    <property type="term" value="C:cytoplasmic vesicle"/>
    <property type="evidence" value="ECO:0007669"/>
    <property type="project" value="TreeGrafter"/>
</dbReference>
<dbReference type="GO" id="GO:0032483">
    <property type="term" value="P:regulation of Rab protein signal transduction"/>
    <property type="evidence" value="ECO:0007669"/>
    <property type="project" value="TreeGrafter"/>
</dbReference>
<keyword evidence="2" id="KW-1133">Transmembrane helix</keyword>
<dbReference type="Gene3D" id="3.40.50.11500">
    <property type="match status" value="1"/>
</dbReference>
<evidence type="ECO:0000256" key="1">
    <source>
        <dbReference type="ARBA" id="ARBA00022658"/>
    </source>
</evidence>
<reference evidence="4" key="1">
    <citation type="submission" date="2017-08" db="EMBL/GenBank/DDBJ databases">
        <title>Assembly of the North American Bullfrog Genome.</title>
        <authorList>
            <person name="Warren R.L."/>
            <person name="Vandervalk B.P."/>
            <person name="Kucuk E."/>
            <person name="Birol I."/>
            <person name="Helbing C."/>
            <person name="Pandoh P."/>
            <person name="Behsaz B."/>
            <person name="Mohamadi H."/>
            <person name="Chu J."/>
            <person name="Jackman S."/>
            <person name="Hammond S.A."/>
            <person name="Veldhoen N."/>
            <person name="Kirk H."/>
            <person name="Zhao Y."/>
            <person name="Coope R."/>
            <person name="Pleasance S."/>
            <person name="Moore R."/>
            <person name="Holt R."/>
        </authorList>
    </citation>
    <scope>NUCLEOTIDE SEQUENCE</scope>
    <source>
        <strain evidence="4">Bruno</strain>
        <tissue evidence="4">Liver</tissue>
    </source>
</reference>
<name>A0A2G9NC06_AQUCT</name>
<keyword evidence="1" id="KW-0344">Guanine-nucleotide releasing factor</keyword>
<dbReference type="AlphaFoldDB" id="A0A2G9NC06"/>
<evidence type="ECO:0000259" key="3">
    <source>
        <dbReference type="PROSITE" id="PS50211"/>
    </source>
</evidence>
<sequence length="487" mass="54838">MDGSASVGQHRGLAGQILFFLSFQILFFLSFQILFFLSFQILFFLSFQILFFLSFQILFFLSFQILFFLSFQILFFSSFQILFFSSFQILFASFQTFVPSFQTFVPSFQTFVPSFQSLVPSFQSLVPSFQSLVPSLQSFLPSDLEQFCQPSGWQLCAEKNAPTFFIAVLTDINSERHYCSCFTFWEECAPNLIDQRDGEAEEGSPLPSTTQLYAPKTLVLVSRLDHPEVFRDSLGLIYTIHTDGLSVSLENVVGNLLTCTVPVAGGSQSDLEQDGMIISLNLEASWRCRCIDITPVFAISECFYWCYLQRTISLGAGDRQVIQTPICDSLPISNCSVALLFRQLGITNVLCLFCAALTEHKILFLSRSYQRLTEGCRALLAIMFPLRYSFTYVPILPAQLLEVLSTPTPFIIGVSALFRSETQDLLDVVIADLDGGTVTIPECVQLPLLPEPLLHYTQEALSRVGEASFWSPSYTVFFLLLIISSWS</sequence>
<evidence type="ECO:0000256" key="2">
    <source>
        <dbReference type="SAM" id="Phobius"/>
    </source>
</evidence>
<dbReference type="PANTHER" id="PTHR12296:SF16">
    <property type="entry name" value="C-MYC PROMOTER-BINDING PROTEIN"/>
    <property type="match status" value="1"/>
</dbReference>
<dbReference type="InterPro" id="IPR051696">
    <property type="entry name" value="DENN_Domain_GEFs"/>
</dbReference>
<dbReference type="Pfam" id="PF03456">
    <property type="entry name" value="uDENN"/>
    <property type="match status" value="1"/>
</dbReference>
<gene>
    <name evidence="4" type="ORF">AB205_0206340</name>
</gene>
<dbReference type="InterPro" id="IPR037516">
    <property type="entry name" value="Tripartite_DENN"/>
</dbReference>
<dbReference type="Gene3D" id="3.30.450.200">
    <property type="match status" value="1"/>
</dbReference>
<organism evidence="4">
    <name type="scientific">Aquarana catesbeiana</name>
    <name type="common">American bullfrog</name>
    <name type="synonym">Rana catesbeiana</name>
    <dbReference type="NCBI Taxonomy" id="8400"/>
    <lineage>
        <taxon>Eukaryota</taxon>
        <taxon>Metazoa</taxon>
        <taxon>Chordata</taxon>
        <taxon>Craniata</taxon>
        <taxon>Vertebrata</taxon>
        <taxon>Euteleostomi</taxon>
        <taxon>Amphibia</taxon>
        <taxon>Batrachia</taxon>
        <taxon>Anura</taxon>
        <taxon>Neobatrachia</taxon>
        <taxon>Ranoidea</taxon>
        <taxon>Ranidae</taxon>
        <taxon>Aquarana</taxon>
    </lineage>
</organism>
<dbReference type="InterPro" id="IPR005113">
    <property type="entry name" value="uDENN_dom"/>
</dbReference>